<accession>A0AAE0H165</accession>
<keyword evidence="2" id="KW-1185">Reference proteome</keyword>
<name>A0AAE0H165_9CHLO</name>
<sequence>MREQAKRDMTEKMNALQNAAVVAELRAKSTAERIGVELGKAGIDVNAMVDMATERLSKNIKAEAHNRIMDAFDKALSPEATTLAICLSPFALRGCSVLKRHPPPLGVEHEIQ</sequence>
<evidence type="ECO:0000313" key="2">
    <source>
        <dbReference type="Proteomes" id="UP001190700"/>
    </source>
</evidence>
<proteinExistence type="predicted"/>
<comment type="caution">
    <text evidence="1">The sequence shown here is derived from an EMBL/GenBank/DDBJ whole genome shotgun (WGS) entry which is preliminary data.</text>
</comment>
<dbReference type="Proteomes" id="UP001190700">
    <property type="component" value="Unassembled WGS sequence"/>
</dbReference>
<reference evidence="1 2" key="1">
    <citation type="journal article" date="2015" name="Genome Biol. Evol.">
        <title>Comparative Genomics of a Bacterivorous Green Alga Reveals Evolutionary Causalities and Consequences of Phago-Mixotrophic Mode of Nutrition.</title>
        <authorList>
            <person name="Burns J.A."/>
            <person name="Paasch A."/>
            <person name="Narechania A."/>
            <person name="Kim E."/>
        </authorList>
    </citation>
    <scope>NUCLEOTIDE SEQUENCE [LARGE SCALE GENOMIC DNA]</scope>
    <source>
        <strain evidence="1 2">PLY_AMNH</strain>
    </source>
</reference>
<evidence type="ECO:0000313" key="1">
    <source>
        <dbReference type="EMBL" id="KAK3287910.1"/>
    </source>
</evidence>
<protein>
    <submittedName>
        <fullName evidence="1">Uncharacterized protein</fullName>
    </submittedName>
</protein>
<dbReference type="AlphaFoldDB" id="A0AAE0H165"/>
<dbReference type="EMBL" id="LGRX02000649">
    <property type="protein sequence ID" value="KAK3287910.1"/>
    <property type="molecule type" value="Genomic_DNA"/>
</dbReference>
<organism evidence="1 2">
    <name type="scientific">Cymbomonas tetramitiformis</name>
    <dbReference type="NCBI Taxonomy" id="36881"/>
    <lineage>
        <taxon>Eukaryota</taxon>
        <taxon>Viridiplantae</taxon>
        <taxon>Chlorophyta</taxon>
        <taxon>Pyramimonadophyceae</taxon>
        <taxon>Pyramimonadales</taxon>
        <taxon>Pyramimonadaceae</taxon>
        <taxon>Cymbomonas</taxon>
    </lineage>
</organism>
<gene>
    <name evidence="1" type="ORF">CYMTET_4588</name>
</gene>